<dbReference type="InterPro" id="IPR042070">
    <property type="entry name" value="PucR_C-HTH_sf"/>
</dbReference>
<evidence type="ECO:0000313" key="4">
    <source>
        <dbReference type="Proteomes" id="UP000269115"/>
    </source>
</evidence>
<dbReference type="PANTHER" id="PTHR33744">
    <property type="entry name" value="CARBOHYDRATE DIACID REGULATOR"/>
    <property type="match status" value="1"/>
</dbReference>
<protein>
    <submittedName>
        <fullName evidence="3">Purine catabolism regulator</fullName>
    </submittedName>
</protein>
<dbReference type="Pfam" id="PF07905">
    <property type="entry name" value="PucR"/>
    <property type="match status" value="1"/>
</dbReference>
<comment type="caution">
    <text evidence="3">The sequence shown here is derived from an EMBL/GenBank/DDBJ whole genome shotgun (WGS) entry which is preliminary data.</text>
</comment>
<reference evidence="3 4" key="1">
    <citation type="submission" date="2018-11" db="EMBL/GenBank/DDBJ databases">
        <title>Genomic analyses of the natural microbiome of Caenorhabditis elegans.</title>
        <authorList>
            <person name="Samuel B."/>
        </authorList>
    </citation>
    <scope>NUCLEOTIDE SEQUENCE [LARGE SCALE GENOMIC DNA]</scope>
    <source>
        <strain evidence="3 4">BIGb0473</strain>
    </source>
</reference>
<feature type="domain" description="Purine catabolism PurC-like" evidence="1">
    <location>
        <begin position="7"/>
        <end position="123"/>
    </location>
</feature>
<dbReference type="InterPro" id="IPR012914">
    <property type="entry name" value="PucR_dom"/>
</dbReference>
<evidence type="ECO:0000259" key="2">
    <source>
        <dbReference type="Pfam" id="PF13556"/>
    </source>
</evidence>
<dbReference type="PANTHER" id="PTHR33744:SF1">
    <property type="entry name" value="DNA-BINDING TRANSCRIPTIONAL ACTIVATOR ADER"/>
    <property type="match status" value="1"/>
</dbReference>
<dbReference type="Gene3D" id="1.10.10.2840">
    <property type="entry name" value="PucR C-terminal helix-turn-helix domain"/>
    <property type="match status" value="1"/>
</dbReference>
<evidence type="ECO:0000259" key="1">
    <source>
        <dbReference type="Pfam" id="PF07905"/>
    </source>
</evidence>
<accession>A0A9X8HLQ9</accession>
<dbReference type="InterPro" id="IPR051448">
    <property type="entry name" value="CdaR-like_regulators"/>
</dbReference>
<gene>
    <name evidence="3" type="ORF">EDF85_1289</name>
</gene>
<dbReference type="EMBL" id="RJUR01000011">
    <property type="protein sequence ID" value="ROQ53526.1"/>
    <property type="molecule type" value="Genomic_DNA"/>
</dbReference>
<dbReference type="AlphaFoldDB" id="A0A9X8HLQ9"/>
<dbReference type="InterPro" id="IPR025736">
    <property type="entry name" value="PucR_C-HTH_dom"/>
</dbReference>
<organism evidence="3 4">
    <name type="scientific">Pseudomonas putida</name>
    <name type="common">Arthrobacter siderocapsulatus</name>
    <dbReference type="NCBI Taxonomy" id="303"/>
    <lineage>
        <taxon>Bacteria</taxon>
        <taxon>Pseudomonadati</taxon>
        <taxon>Pseudomonadota</taxon>
        <taxon>Gammaproteobacteria</taxon>
        <taxon>Pseudomonadales</taxon>
        <taxon>Pseudomonadaceae</taxon>
        <taxon>Pseudomonas</taxon>
    </lineage>
</organism>
<evidence type="ECO:0000313" key="3">
    <source>
        <dbReference type="EMBL" id="ROQ53526.1"/>
    </source>
</evidence>
<sequence>MALSVSDIIALPELRTRVISGAGGLGKPVRWAHVCELADPSEWLGDADLLMTTGIGIPADADAQRAYVENLAAAGLAGMMIGENMQAPANLEALMERADALDFAVMFTHYGVPFAAVTRAIVDAGQQEEQARRNAITRVYESARMSIQGLGLGALLKRLEKDVQARLTLLDAASLAPWRDALGGLPTSQRQWLAARQRDTSGNRPVVQRHALEAGELLVMALPSQADCLLVAEGDGLLDYGLLHHVVAVLGIELERLRVDNERNLRLGSELLDDLLQQRLPAHQAQQRLAAFDIGAEQACLLLGRAAGVSPAACDEALQRQGRRVLIRVQGDDLIVLGAAESIPQVQAQLQAPLGVSNPLGHAGRSVEALREARLALAHTSAAQPLVTYAQAGASVPWLAQSLDEAERTFRNVLGPLADYDSQQNTQLLHTLQVFLQHNRSWLAAAAQLHVHKQTLVYRMRRIEEITGRSLDSTEDVATLWFALRAARMAGLV</sequence>
<feature type="domain" description="PucR C-terminal helix-turn-helix" evidence="2">
    <location>
        <begin position="428"/>
        <end position="486"/>
    </location>
</feature>
<dbReference type="Proteomes" id="UP000269115">
    <property type="component" value="Unassembled WGS sequence"/>
</dbReference>
<proteinExistence type="predicted"/>
<dbReference type="RefSeq" id="WP_123752563.1">
    <property type="nucleotide sequence ID" value="NZ_RJUR01000011.1"/>
</dbReference>
<name>A0A9X8HLQ9_PSEPU</name>
<dbReference type="Pfam" id="PF13556">
    <property type="entry name" value="HTH_30"/>
    <property type="match status" value="1"/>
</dbReference>